<dbReference type="Proteomes" id="UP000054423">
    <property type="component" value="Unassembled WGS sequence"/>
</dbReference>
<reference evidence="1" key="1">
    <citation type="submission" date="2013-11" db="EMBL/GenBank/DDBJ databases">
        <title>The Genome Sequence of Phytophthora parasitica CHvinca01.</title>
        <authorList>
            <consortium name="The Broad Institute Genomics Platform"/>
            <person name="Russ C."/>
            <person name="Tyler B."/>
            <person name="Panabieres F."/>
            <person name="Shan W."/>
            <person name="Tripathy S."/>
            <person name="Grunwald N."/>
            <person name="Machado M."/>
            <person name="Johnson C.S."/>
            <person name="Arredondo F."/>
            <person name="Hong C."/>
            <person name="Coffey M."/>
            <person name="Young S.K."/>
            <person name="Zeng Q."/>
            <person name="Gargeya S."/>
            <person name="Fitzgerald M."/>
            <person name="Abouelleil A."/>
            <person name="Alvarado L."/>
            <person name="Chapman S.B."/>
            <person name="Gainer-Dewar J."/>
            <person name="Goldberg J."/>
            <person name="Griggs A."/>
            <person name="Gujja S."/>
            <person name="Hansen M."/>
            <person name="Howarth C."/>
            <person name="Imamovic A."/>
            <person name="Ireland A."/>
            <person name="Larimer J."/>
            <person name="McCowan C."/>
            <person name="Murphy C."/>
            <person name="Pearson M."/>
            <person name="Poon T.W."/>
            <person name="Priest M."/>
            <person name="Roberts A."/>
            <person name="Saif S."/>
            <person name="Shea T."/>
            <person name="Sykes S."/>
            <person name="Wortman J."/>
            <person name="Nusbaum C."/>
            <person name="Birren B."/>
        </authorList>
    </citation>
    <scope>NUCLEOTIDE SEQUENCE [LARGE SCALE GENOMIC DNA]</scope>
    <source>
        <strain evidence="1">CHvinca01</strain>
    </source>
</reference>
<organism evidence="1">
    <name type="scientific">Phytophthora nicotianae</name>
    <name type="common">Potato buckeye rot agent</name>
    <name type="synonym">Phytophthora parasitica</name>
    <dbReference type="NCBI Taxonomy" id="4792"/>
    <lineage>
        <taxon>Eukaryota</taxon>
        <taxon>Sar</taxon>
        <taxon>Stramenopiles</taxon>
        <taxon>Oomycota</taxon>
        <taxon>Peronosporomycetes</taxon>
        <taxon>Peronosporales</taxon>
        <taxon>Peronosporaceae</taxon>
        <taxon>Phytophthora</taxon>
    </lineage>
</organism>
<protein>
    <submittedName>
        <fullName evidence="1">Uncharacterized protein</fullName>
    </submittedName>
</protein>
<name>W2LVV3_PHYNI</name>
<dbReference type="AlphaFoldDB" id="W2LVV3"/>
<gene>
    <name evidence="1" type="ORF">L917_01835</name>
</gene>
<sequence length="117" mass="13248">MMLYPLCLRRHYRLHAKDPMSADEFLNPPGENTTAEDEDFCGVGNQEMPDEDDMERSIEEDLELGAIKENLMWIGKLLVRAGATGISGRSVSGLREMQRTLREELGRTQGHTHQSLC</sequence>
<accession>W2LVV3</accession>
<dbReference type="EMBL" id="KI677665">
    <property type="protein sequence ID" value="ETM01599.1"/>
    <property type="molecule type" value="Genomic_DNA"/>
</dbReference>
<dbReference type="VEuPathDB" id="FungiDB:PPTG_17717"/>
<evidence type="ECO:0000313" key="1">
    <source>
        <dbReference type="EMBL" id="ETM01599.1"/>
    </source>
</evidence>
<proteinExistence type="predicted"/>